<dbReference type="Pfam" id="PF13912">
    <property type="entry name" value="zf-C2H2_6"/>
    <property type="match status" value="1"/>
</dbReference>
<keyword evidence="2 8" id="KW-0479">Metal-binding</keyword>
<dbReference type="EMBL" id="JALNTZ010000001">
    <property type="protein sequence ID" value="KAJ3665433.1"/>
    <property type="molecule type" value="Genomic_DNA"/>
</dbReference>
<feature type="domain" description="ZAD" evidence="11">
    <location>
        <begin position="6"/>
        <end position="75"/>
    </location>
</feature>
<dbReference type="FunFam" id="3.30.160.60:FF:000630">
    <property type="entry name" value="Zinc finger protein 180"/>
    <property type="match status" value="1"/>
</dbReference>
<dbReference type="SUPFAM" id="SSF57716">
    <property type="entry name" value="Glucocorticoid receptor-like (DNA-binding domain)"/>
    <property type="match status" value="1"/>
</dbReference>
<comment type="subcellular location">
    <subcellularLocation>
        <location evidence="1">Nucleus</location>
    </subcellularLocation>
</comment>
<organism evidence="12 13">
    <name type="scientific">Zophobas morio</name>
    <dbReference type="NCBI Taxonomy" id="2755281"/>
    <lineage>
        <taxon>Eukaryota</taxon>
        <taxon>Metazoa</taxon>
        <taxon>Ecdysozoa</taxon>
        <taxon>Arthropoda</taxon>
        <taxon>Hexapoda</taxon>
        <taxon>Insecta</taxon>
        <taxon>Pterygota</taxon>
        <taxon>Neoptera</taxon>
        <taxon>Endopterygota</taxon>
        <taxon>Coleoptera</taxon>
        <taxon>Polyphaga</taxon>
        <taxon>Cucujiformia</taxon>
        <taxon>Tenebrionidae</taxon>
        <taxon>Zophobas</taxon>
    </lineage>
</organism>
<dbReference type="InterPro" id="IPR012934">
    <property type="entry name" value="Znf_AD"/>
</dbReference>
<dbReference type="PROSITE" id="PS51915">
    <property type="entry name" value="ZAD"/>
    <property type="match status" value="1"/>
</dbReference>
<dbReference type="SMART" id="SM00868">
    <property type="entry name" value="zf-AD"/>
    <property type="match status" value="1"/>
</dbReference>
<dbReference type="PANTHER" id="PTHR23234:SF10">
    <property type="entry name" value="RIKEN CDNA 6720489N17 GENE-RELATED"/>
    <property type="match status" value="1"/>
</dbReference>
<evidence type="ECO:0000313" key="12">
    <source>
        <dbReference type="EMBL" id="KAJ3665433.1"/>
    </source>
</evidence>
<feature type="domain" description="C2H2-type" evidence="10">
    <location>
        <begin position="421"/>
        <end position="448"/>
    </location>
</feature>
<keyword evidence="13" id="KW-1185">Reference proteome</keyword>
<protein>
    <submittedName>
        <fullName evidence="12">Uncharacterized protein</fullName>
    </submittedName>
</protein>
<keyword evidence="6" id="KW-0539">Nucleus</keyword>
<dbReference type="PROSITE" id="PS00028">
    <property type="entry name" value="ZINC_FINGER_C2H2_1"/>
    <property type="match status" value="7"/>
</dbReference>
<feature type="domain" description="C2H2-type" evidence="10">
    <location>
        <begin position="337"/>
        <end position="364"/>
    </location>
</feature>
<dbReference type="GO" id="GO:0008270">
    <property type="term" value="F:zinc ion binding"/>
    <property type="evidence" value="ECO:0007669"/>
    <property type="project" value="UniProtKB-UniRule"/>
</dbReference>
<dbReference type="InterPro" id="IPR013087">
    <property type="entry name" value="Znf_C2H2_type"/>
</dbReference>
<reference evidence="12" key="1">
    <citation type="journal article" date="2023" name="G3 (Bethesda)">
        <title>Whole genome assemblies of Zophobas morio and Tenebrio molitor.</title>
        <authorList>
            <person name="Kaur S."/>
            <person name="Stinson S.A."/>
            <person name="diCenzo G.C."/>
        </authorList>
    </citation>
    <scope>NUCLEOTIDE SEQUENCE</scope>
    <source>
        <strain evidence="12">QUZm001</strain>
    </source>
</reference>
<feature type="binding site" evidence="8">
    <location>
        <position position="8"/>
    </location>
    <ligand>
        <name>Zn(2+)</name>
        <dbReference type="ChEBI" id="CHEBI:29105"/>
    </ligand>
</feature>
<dbReference type="Gene3D" id="3.30.160.60">
    <property type="entry name" value="Classic Zinc Finger"/>
    <property type="match status" value="5"/>
</dbReference>
<dbReference type="Pfam" id="PF00096">
    <property type="entry name" value="zf-C2H2"/>
    <property type="match status" value="5"/>
</dbReference>
<name>A0AA38J111_9CUCU</name>
<dbReference type="Proteomes" id="UP001168821">
    <property type="component" value="Unassembled WGS sequence"/>
</dbReference>
<keyword evidence="5 8" id="KW-0862">Zinc</keyword>
<feature type="compositionally biased region" description="Basic and acidic residues" evidence="9">
    <location>
        <begin position="94"/>
        <end position="117"/>
    </location>
</feature>
<feature type="domain" description="C2H2-type" evidence="10">
    <location>
        <begin position="469"/>
        <end position="494"/>
    </location>
</feature>
<feature type="domain" description="C2H2-type" evidence="10">
    <location>
        <begin position="365"/>
        <end position="387"/>
    </location>
</feature>
<evidence type="ECO:0000256" key="7">
    <source>
        <dbReference type="PROSITE-ProRule" id="PRU00042"/>
    </source>
</evidence>
<evidence type="ECO:0000256" key="9">
    <source>
        <dbReference type="SAM" id="MobiDB-lite"/>
    </source>
</evidence>
<keyword evidence="3" id="KW-0677">Repeat</keyword>
<dbReference type="InterPro" id="IPR036236">
    <property type="entry name" value="Znf_C2H2_sf"/>
</dbReference>
<feature type="binding site" evidence="8">
    <location>
        <position position="48"/>
    </location>
    <ligand>
        <name>Zn(2+)</name>
        <dbReference type="ChEBI" id="CHEBI:29105"/>
    </ligand>
</feature>
<evidence type="ECO:0000259" key="11">
    <source>
        <dbReference type="PROSITE" id="PS51915"/>
    </source>
</evidence>
<proteinExistence type="predicted"/>
<dbReference type="PROSITE" id="PS50157">
    <property type="entry name" value="ZINC_FINGER_C2H2_2"/>
    <property type="match status" value="7"/>
</dbReference>
<dbReference type="GO" id="GO:0005634">
    <property type="term" value="C:nucleus"/>
    <property type="evidence" value="ECO:0007669"/>
    <property type="project" value="UniProtKB-SubCell"/>
</dbReference>
<feature type="region of interest" description="Disordered" evidence="9">
    <location>
        <begin position="85"/>
        <end position="117"/>
    </location>
</feature>
<evidence type="ECO:0000256" key="1">
    <source>
        <dbReference type="ARBA" id="ARBA00004123"/>
    </source>
</evidence>
<feature type="domain" description="C2H2-type" evidence="10">
    <location>
        <begin position="309"/>
        <end position="336"/>
    </location>
</feature>
<gene>
    <name evidence="12" type="ORF">Zmor_000929</name>
</gene>
<evidence type="ECO:0000256" key="2">
    <source>
        <dbReference type="ARBA" id="ARBA00022723"/>
    </source>
</evidence>
<evidence type="ECO:0000256" key="3">
    <source>
        <dbReference type="ARBA" id="ARBA00022737"/>
    </source>
</evidence>
<accession>A0AA38J111</accession>
<evidence type="ECO:0000256" key="5">
    <source>
        <dbReference type="ARBA" id="ARBA00022833"/>
    </source>
</evidence>
<dbReference type="Gene3D" id="3.40.1800.20">
    <property type="match status" value="1"/>
</dbReference>
<evidence type="ECO:0000313" key="13">
    <source>
        <dbReference type="Proteomes" id="UP001168821"/>
    </source>
</evidence>
<dbReference type="PANTHER" id="PTHR23234">
    <property type="entry name" value="ZNF44 PROTEIN"/>
    <property type="match status" value="1"/>
</dbReference>
<feature type="domain" description="C2H2-type" evidence="10">
    <location>
        <begin position="281"/>
        <end position="308"/>
    </location>
</feature>
<dbReference type="SMART" id="SM00355">
    <property type="entry name" value="ZnF_C2H2"/>
    <property type="match status" value="7"/>
</dbReference>
<comment type="caution">
    <text evidence="12">The sequence shown here is derived from an EMBL/GenBank/DDBJ whole genome shotgun (WGS) entry which is preliminary data.</text>
</comment>
<evidence type="ECO:0000256" key="4">
    <source>
        <dbReference type="ARBA" id="ARBA00022771"/>
    </source>
</evidence>
<keyword evidence="4 7" id="KW-0863">Zinc-finger</keyword>
<dbReference type="InterPro" id="IPR050758">
    <property type="entry name" value="Znf_C2H2-type"/>
</dbReference>
<dbReference type="AlphaFoldDB" id="A0AA38J111"/>
<evidence type="ECO:0000259" key="10">
    <source>
        <dbReference type="PROSITE" id="PS50157"/>
    </source>
</evidence>
<dbReference type="FunFam" id="3.30.160.60:FF:000145">
    <property type="entry name" value="Zinc finger protein 574"/>
    <property type="match status" value="1"/>
</dbReference>
<sequence length="494" mass="57026">MHVSEQTCRVCLGKQRLNAIFKKNLPGKIMYCAAVEVSEDDELPKMICNQCLFYLDVAYIFRTVCEATDAKLRKLVEENKRVADLPPTTPVRQDNAEDVVKEPHSEDVVNERSADVNEQRSEDVVSEQHSEDVVKQQNCEDVYFINSPVANEVVIGEEEDDLEVDIVLSACDESSSSVEVENKTSPPMVEIDMNAKISDDCKENKEKIGRHTARKISAKVAKRVPTLGATFISEELQRPQGEKVPENIIKETPPEISQRLLPEKIDESSIERKMCEAPKMHQCNQCNKSFPYKSYLKRHMTVHVTNKKYKCSQCDKKFINQHNLSVHMQTHSGSFPYMCKFCDRGFAWPSLLKRHLNSHTSMAEFQCKYCSKKMLHLSSLKLHEKMHLYRPSYTCDICFKTFAYTNSLATHKKTHKGVKDNVCGICKKQFSRKTSLRRHMLIHLRNKNFSFKVRLKPKIVPKDRIEKRLKCDECSRKFGSKALLLKHLKQHTHK</sequence>
<feature type="binding site" evidence="8">
    <location>
        <position position="51"/>
    </location>
    <ligand>
        <name>Zn(2+)</name>
        <dbReference type="ChEBI" id="CHEBI:29105"/>
    </ligand>
</feature>
<evidence type="ECO:0000256" key="8">
    <source>
        <dbReference type="PROSITE-ProRule" id="PRU01263"/>
    </source>
</evidence>
<feature type="domain" description="C2H2-type" evidence="10">
    <location>
        <begin position="393"/>
        <end position="420"/>
    </location>
</feature>
<evidence type="ECO:0000256" key="6">
    <source>
        <dbReference type="ARBA" id="ARBA00023242"/>
    </source>
</evidence>
<dbReference type="SUPFAM" id="SSF57667">
    <property type="entry name" value="beta-beta-alpha zinc fingers"/>
    <property type="match status" value="3"/>
</dbReference>
<feature type="binding site" evidence="8">
    <location>
        <position position="11"/>
    </location>
    <ligand>
        <name>Zn(2+)</name>
        <dbReference type="ChEBI" id="CHEBI:29105"/>
    </ligand>
</feature>
<dbReference type="Pfam" id="PF07776">
    <property type="entry name" value="zf-AD"/>
    <property type="match status" value="1"/>
</dbReference>
<dbReference type="FunFam" id="3.30.160.60:FF:000502">
    <property type="entry name" value="Zinc finger protein 710"/>
    <property type="match status" value="1"/>
</dbReference>